<dbReference type="Proteomes" id="UP000317839">
    <property type="component" value="Unassembled WGS sequence"/>
</dbReference>
<dbReference type="Pfam" id="PF01526">
    <property type="entry name" value="DDE_Tnp_Tn3"/>
    <property type="match status" value="1"/>
</dbReference>
<sequence>MARKPYLSQQSHDAPPKFNAPQRQRYLYIDTAFEEQVLSKVRGAANKVFCALAYSYFKVTYQFFEDAEAKDLKYLARRFDIQKTLNWQEYHRDTRNNHRAIILEFMGFKSFNTPDSTTKATEIINRYARVKKNFRDCFCHLASELRREKIEIPSYNLLKSLIDKCYKNHKAKLLSIVENELTSYDKAILDQLFDNDLPKDSQAIRYRLTLLKKFTQSLKPNKISKNIAGFDVLYDLFLISAPIVEKLDLNGEGIRHYATSVNKSQIFQIQRKKDPNRYLHLITFVVHQFYRLHDILVDTLNASVTSAYNIAERQAKEHYYKIRNEQSKKTKTLLEQSGDMFAAIEKAKGVLMDESLDDAIKVAKALKLLTPKSLNSEQIINSMEEVKSDLDRLSGEGLLYYYLEDGSLKLQRRCNDIVKRLKFSEQSVNKPLLSAINRFKKYQGKVDHRYPIRFLSKEERKYVDTDDEFKSKLYKVALFKHISDSLKGDSLFLEHSYRYRCLDEYLISLNVWEKNKRALLKQAGMLKYIDFKALIKELGLELHQQYQETNEHILENSNDYVTTKGFGEYRLTSQRNTYQEESLLDSVDIELFPKNSYVTISEVLNTVHQATGFLDEFQHHNDEYLKERPDDNVFIASTVGLGLHFSPEQFTKLSRSVNNSALVTTINNYMSVENSRLASDKILEYVKSMPLAGLYIGDFGLQTSSDGQKWTVSKDSFNSNYSFKYGGKDPVLAAYNFVDTRHLFYHSNVISGAEREAHYMIDGVMKNDVVKSDMHSTDTHGYTEMVFGISHLLDISFAPRIKNIHRQNIYSLKGKKAYTSKNYPILPRKQIRLDRIEPYWDDILRLCVSIKLGEATASQIFKRLNSYSVNNNPLYKAIKEFGRIPKSHYILRYIDDPELRSAVHKQLNKGESGNKLDRALAIGRSEYAQVEKEDQEAVESCKRVIKNAIVCWNYMYLTQKVMNARSKAEKEALINKIKLSSPVTWEHILLHGVFDFSENKLRDSRAFDFEKMHDPKILKT</sequence>
<keyword evidence="8" id="KW-1185">Reference proteome</keyword>
<protein>
    <submittedName>
        <fullName evidence="7">Tn3 family transposase</fullName>
    </submittedName>
</protein>
<evidence type="ECO:0000259" key="5">
    <source>
        <dbReference type="Pfam" id="PF01526"/>
    </source>
</evidence>
<evidence type="ECO:0000256" key="2">
    <source>
        <dbReference type="ARBA" id="ARBA00022578"/>
    </source>
</evidence>
<reference evidence="7 8" key="1">
    <citation type="submission" date="2019-06" db="EMBL/GenBank/DDBJ databases">
        <title>Draft genome of Aliikangiella marina GYP-15.</title>
        <authorList>
            <person name="Wang G."/>
        </authorList>
    </citation>
    <scope>NUCLEOTIDE SEQUENCE [LARGE SCALE GENOMIC DNA]</scope>
    <source>
        <strain evidence="7 8">GYP-15</strain>
    </source>
</reference>
<dbReference type="AlphaFoldDB" id="A0A545TJD3"/>
<keyword evidence="4" id="KW-0233">DNA recombination</keyword>
<dbReference type="RefSeq" id="WP_142940894.1">
    <property type="nucleotide sequence ID" value="NZ_VIKR01000001.1"/>
</dbReference>
<dbReference type="InterPro" id="IPR002513">
    <property type="entry name" value="Tn3_Tnp_DDE_dom"/>
</dbReference>
<dbReference type="NCBIfam" id="NF033527">
    <property type="entry name" value="transpos_Tn3"/>
    <property type="match status" value="1"/>
</dbReference>
<dbReference type="GO" id="GO:0003677">
    <property type="term" value="F:DNA binding"/>
    <property type="evidence" value="ECO:0007669"/>
    <property type="project" value="UniProtKB-KW"/>
</dbReference>
<evidence type="ECO:0000256" key="1">
    <source>
        <dbReference type="ARBA" id="ARBA00009402"/>
    </source>
</evidence>
<dbReference type="GO" id="GO:0004803">
    <property type="term" value="F:transposase activity"/>
    <property type="evidence" value="ECO:0007669"/>
    <property type="project" value="InterPro"/>
</dbReference>
<keyword evidence="2" id="KW-0815">Transposition</keyword>
<evidence type="ECO:0000313" key="7">
    <source>
        <dbReference type="EMBL" id="TQV77323.1"/>
    </source>
</evidence>
<feature type="domain" description="Tn3 transposase DDE" evidence="5">
    <location>
        <begin position="602"/>
        <end position="994"/>
    </location>
</feature>
<dbReference type="InterPro" id="IPR047653">
    <property type="entry name" value="Tn3-like_transpos"/>
</dbReference>
<comment type="caution">
    <text evidence="7">The sequence shown here is derived from an EMBL/GenBank/DDBJ whole genome shotgun (WGS) entry which is preliminary data.</text>
</comment>
<name>A0A545TJD3_9GAMM</name>
<dbReference type="InterPro" id="IPR025296">
    <property type="entry name" value="DUF4158"/>
</dbReference>
<evidence type="ECO:0000256" key="4">
    <source>
        <dbReference type="ARBA" id="ARBA00023172"/>
    </source>
</evidence>
<dbReference type="OrthoDB" id="5292689at2"/>
<gene>
    <name evidence="7" type="ORF">FLL45_05095</name>
</gene>
<dbReference type="Pfam" id="PF13700">
    <property type="entry name" value="DUF4158"/>
    <property type="match status" value="1"/>
</dbReference>
<proteinExistence type="inferred from homology"/>
<evidence type="ECO:0000259" key="6">
    <source>
        <dbReference type="Pfam" id="PF13700"/>
    </source>
</evidence>
<comment type="similarity">
    <text evidence="1">Belongs to the transposase 7 family.</text>
</comment>
<keyword evidence="3" id="KW-0238">DNA-binding</keyword>
<evidence type="ECO:0000256" key="3">
    <source>
        <dbReference type="ARBA" id="ARBA00023125"/>
    </source>
</evidence>
<dbReference type="EMBL" id="VIKR01000001">
    <property type="protein sequence ID" value="TQV77323.1"/>
    <property type="molecule type" value="Genomic_DNA"/>
</dbReference>
<accession>A0A545TJD3</accession>
<organism evidence="7 8">
    <name type="scientific">Aliikangiella marina</name>
    <dbReference type="NCBI Taxonomy" id="1712262"/>
    <lineage>
        <taxon>Bacteria</taxon>
        <taxon>Pseudomonadati</taxon>
        <taxon>Pseudomonadota</taxon>
        <taxon>Gammaproteobacteria</taxon>
        <taxon>Oceanospirillales</taxon>
        <taxon>Pleioneaceae</taxon>
        <taxon>Aliikangiella</taxon>
    </lineage>
</organism>
<evidence type="ECO:0000313" key="8">
    <source>
        <dbReference type="Proteomes" id="UP000317839"/>
    </source>
</evidence>
<feature type="domain" description="DUF4158" evidence="6">
    <location>
        <begin position="11"/>
        <end position="163"/>
    </location>
</feature>
<dbReference type="GO" id="GO:0006313">
    <property type="term" value="P:DNA transposition"/>
    <property type="evidence" value="ECO:0007669"/>
    <property type="project" value="InterPro"/>
</dbReference>